<dbReference type="Pfam" id="PF05426">
    <property type="entry name" value="Alginate_lyase"/>
    <property type="match status" value="1"/>
</dbReference>
<dbReference type="GO" id="GO:0016829">
    <property type="term" value="F:lyase activity"/>
    <property type="evidence" value="ECO:0007669"/>
    <property type="project" value="UniProtKB-KW"/>
</dbReference>
<proteinExistence type="predicted"/>
<reference evidence="7" key="2">
    <citation type="submission" date="2015-01" db="EMBL/GenBank/DDBJ databases">
        <title>Evolutionary Origins and Diversification of the Mycorrhizal Mutualists.</title>
        <authorList>
            <consortium name="DOE Joint Genome Institute"/>
            <consortium name="Mycorrhizal Genomics Consortium"/>
            <person name="Kohler A."/>
            <person name="Kuo A."/>
            <person name="Nagy L.G."/>
            <person name="Floudas D."/>
            <person name="Copeland A."/>
            <person name="Barry K.W."/>
            <person name="Cichocki N."/>
            <person name="Veneault-Fourrey C."/>
            <person name="LaButti K."/>
            <person name="Lindquist E.A."/>
            <person name="Lipzen A."/>
            <person name="Lundell T."/>
            <person name="Morin E."/>
            <person name="Murat C."/>
            <person name="Riley R."/>
            <person name="Ohm R."/>
            <person name="Sun H."/>
            <person name="Tunlid A."/>
            <person name="Henrissat B."/>
            <person name="Grigoriev I.V."/>
            <person name="Hibbett D.S."/>
            <person name="Martin F."/>
        </authorList>
    </citation>
    <scope>NUCLEOTIDE SEQUENCE [LARGE SCALE GENOMIC DNA]</scope>
    <source>
        <strain evidence="7">LaAM-08-1</strain>
    </source>
</reference>
<dbReference type="GO" id="GO:0042597">
    <property type="term" value="C:periplasmic space"/>
    <property type="evidence" value="ECO:0007669"/>
    <property type="project" value="InterPro"/>
</dbReference>
<keyword evidence="1 4" id="KW-0732">Signal</keyword>
<dbReference type="Proteomes" id="UP000054477">
    <property type="component" value="Unassembled WGS sequence"/>
</dbReference>
<feature type="region of interest" description="Disordered" evidence="3">
    <location>
        <begin position="164"/>
        <end position="213"/>
    </location>
</feature>
<gene>
    <name evidence="6" type="ORF">K443DRAFT_2657</name>
</gene>
<dbReference type="STRING" id="1095629.A0A0C9XYS5"/>
<evidence type="ECO:0000256" key="3">
    <source>
        <dbReference type="SAM" id="MobiDB-lite"/>
    </source>
</evidence>
<evidence type="ECO:0000313" key="6">
    <source>
        <dbReference type="EMBL" id="KIK06844.1"/>
    </source>
</evidence>
<keyword evidence="2" id="KW-0456">Lyase</keyword>
<reference evidence="6 7" key="1">
    <citation type="submission" date="2014-04" db="EMBL/GenBank/DDBJ databases">
        <authorList>
            <consortium name="DOE Joint Genome Institute"/>
            <person name="Kuo A."/>
            <person name="Kohler A."/>
            <person name="Nagy L.G."/>
            <person name="Floudas D."/>
            <person name="Copeland A."/>
            <person name="Barry K.W."/>
            <person name="Cichocki N."/>
            <person name="Veneault-Fourrey C."/>
            <person name="LaButti K."/>
            <person name="Lindquist E.A."/>
            <person name="Lipzen A."/>
            <person name="Lundell T."/>
            <person name="Morin E."/>
            <person name="Murat C."/>
            <person name="Sun H."/>
            <person name="Tunlid A."/>
            <person name="Henrissat B."/>
            <person name="Grigoriev I.V."/>
            <person name="Hibbett D.S."/>
            <person name="Martin F."/>
            <person name="Nordberg H.P."/>
            <person name="Cantor M.N."/>
            <person name="Hua S.X."/>
        </authorList>
    </citation>
    <scope>NUCLEOTIDE SEQUENCE [LARGE SCALE GENOMIC DNA]</scope>
    <source>
        <strain evidence="6 7">LaAM-08-1</strain>
    </source>
</reference>
<evidence type="ECO:0000256" key="1">
    <source>
        <dbReference type="ARBA" id="ARBA00022729"/>
    </source>
</evidence>
<feature type="domain" description="Alginate lyase" evidence="5">
    <location>
        <begin position="231"/>
        <end position="489"/>
    </location>
</feature>
<organism evidence="6 7">
    <name type="scientific">Laccaria amethystina LaAM-08-1</name>
    <dbReference type="NCBI Taxonomy" id="1095629"/>
    <lineage>
        <taxon>Eukaryota</taxon>
        <taxon>Fungi</taxon>
        <taxon>Dikarya</taxon>
        <taxon>Basidiomycota</taxon>
        <taxon>Agaricomycotina</taxon>
        <taxon>Agaricomycetes</taxon>
        <taxon>Agaricomycetidae</taxon>
        <taxon>Agaricales</taxon>
        <taxon>Agaricineae</taxon>
        <taxon>Hydnangiaceae</taxon>
        <taxon>Laccaria</taxon>
    </lineage>
</organism>
<dbReference type="SUPFAM" id="SSF48230">
    <property type="entry name" value="Chondroitin AC/alginate lyase"/>
    <property type="match status" value="1"/>
</dbReference>
<accession>A0A0C9XYS5</accession>
<name>A0A0C9XYS5_9AGAR</name>
<dbReference type="HOGENOM" id="CLU_438056_0_0_1"/>
<evidence type="ECO:0000256" key="2">
    <source>
        <dbReference type="ARBA" id="ARBA00023239"/>
    </source>
</evidence>
<feature type="signal peptide" evidence="4">
    <location>
        <begin position="1"/>
        <end position="23"/>
    </location>
</feature>
<feature type="compositionally biased region" description="Polar residues" evidence="3">
    <location>
        <begin position="197"/>
        <end position="211"/>
    </location>
</feature>
<dbReference type="InterPro" id="IPR008397">
    <property type="entry name" value="Alginate_lyase_dom"/>
</dbReference>
<dbReference type="EMBL" id="KN838550">
    <property type="protein sequence ID" value="KIK06844.1"/>
    <property type="molecule type" value="Genomic_DNA"/>
</dbReference>
<feature type="chain" id="PRO_5002223061" evidence="4">
    <location>
        <begin position="24"/>
        <end position="598"/>
    </location>
</feature>
<evidence type="ECO:0000313" key="7">
    <source>
        <dbReference type="Proteomes" id="UP000054477"/>
    </source>
</evidence>
<sequence length="598" mass="66520">MKSVSSFSSSFFLLLSTPLRAFAVDSLDWVHQDYVIQQAQHYSIGRTSIHDAMEAIIQGANKYSRLGPWSVENKNNILPPSNDSHDYLSWAPYHWPDCNWCADAKAFPMLVDGRGNRAKKKTFTTVAGKHVPKGHKLRDGSSTVFLRHGQAMKDRITRYKHATTLPLNRSSELPSQDESEPLNNPQAHLEPFPMPVPSTTALQGGSASSGRTARLSRAATKTLKGTCTPSPASSMPASATWTTCPYITRDGQVNPDVRTLNGPVAITAVSQAVLYNAVTYGLTRSPDYSRRAARWIDVFFLSSSTRMNPHMKFGQIVRGPRPSGQLGTYTGILDLRGLVKIINGIFILKSSGSPDWTASRDKGMRAWILQYIGWLENSSIAKMTASRAKFNHASFYVSQLAVTKIFAGDQQGAIDVLWHFFNSQFMDQLAGSGEQPFEAVRTRPFHYRCFNIEALITNAKIGDFLGLDLWSARSKYGATIQTAVDYAIKTKPDDEDIHELVPHVASVAAAYGDPDGKYAAFMSRTMADYESKPFWFYDQTQALPNSPAARRTGRRQENVVFGPLIEFSCPMVFDNSNKVELDMGVYTTCSELRAFYEY</sequence>
<dbReference type="InterPro" id="IPR008929">
    <property type="entry name" value="Chondroitin_lyas"/>
</dbReference>
<evidence type="ECO:0000256" key="4">
    <source>
        <dbReference type="SAM" id="SignalP"/>
    </source>
</evidence>
<evidence type="ECO:0000259" key="5">
    <source>
        <dbReference type="Pfam" id="PF05426"/>
    </source>
</evidence>
<dbReference type="OrthoDB" id="63533at2759"/>
<dbReference type="Gene3D" id="1.50.10.100">
    <property type="entry name" value="Chondroitin AC/alginate lyase"/>
    <property type="match status" value="2"/>
</dbReference>
<protein>
    <submittedName>
        <fullName evidence="6">Unplaced genomic scaffold K443scaffold_15, whole genome shotgun sequence</fullName>
    </submittedName>
</protein>
<keyword evidence="7" id="KW-1185">Reference proteome</keyword>
<dbReference type="AlphaFoldDB" id="A0A0C9XYS5"/>
<feature type="compositionally biased region" description="Polar residues" evidence="3">
    <location>
        <begin position="165"/>
        <end position="174"/>
    </location>
</feature>